<evidence type="ECO:0000256" key="1">
    <source>
        <dbReference type="SAM" id="MobiDB-lite"/>
    </source>
</evidence>
<dbReference type="Proteomes" id="UP000291758">
    <property type="component" value="Chromosome"/>
</dbReference>
<evidence type="ECO:0000313" key="2">
    <source>
        <dbReference type="EMBL" id="QAY63887.1"/>
    </source>
</evidence>
<dbReference type="OrthoDB" id="9058532at2"/>
<sequence length="471" mass="49083">MEGRSPGEALVSDYEAGVAVEPVEPLRDVAEAGPPWLAATLPALDLAAGSVRALRRAAVRAGARGPLAEAPLDLSRVAAAFSSDRLLRLDGRVVARFAPLSGFYRTADGWVRTHANYPHHEHRLLAALHLHGVGGGPGSLTPALHGVGPADIAQALRALTAQQVEDAATAARAVAARVRTEEEWRSSPQGVAAAEGPLVRLTPRDDGAEVRAAGASPHGTPRLPLAGVRVLDLTRVIAGPVGTRTLALLGADVLRIDPPVPAEVRWQHLDTGQGKRTALLDLHDAGDHAQAQALLDEADVLVTGYRPGAIEAFGLRPPPGLVHARVSAWGETGPWSARRGFDSIVQAATGIALIEAQHDADGHAGWPSTLPAQALDHASGYLLAAGVLDALTARRADGRGRDVVASLARTATWLLDAPGRDPGHPPAAPVTAVETVTHGRGPEVTTARPALPGFDDYPAPAHPWGTDHARW</sequence>
<name>A0A4P6ETZ9_9MICO</name>
<dbReference type="KEGG" id="xyl:ET495_12315"/>
<proteinExistence type="predicted"/>
<protein>
    <recommendedName>
        <fullName evidence="4">CoA transferase</fullName>
    </recommendedName>
</protein>
<feature type="region of interest" description="Disordered" evidence="1">
    <location>
        <begin position="447"/>
        <end position="471"/>
    </location>
</feature>
<dbReference type="Pfam" id="PF02515">
    <property type="entry name" value="CoA_transf_3"/>
    <property type="match status" value="1"/>
</dbReference>
<keyword evidence="3" id="KW-1185">Reference proteome</keyword>
<dbReference type="PANTHER" id="PTHR48228">
    <property type="entry name" value="SUCCINYL-COA--D-CITRAMALATE COA-TRANSFERASE"/>
    <property type="match status" value="1"/>
</dbReference>
<accession>A0A4P6ETZ9</accession>
<dbReference type="RefSeq" id="WP_129205047.1">
    <property type="nucleotide sequence ID" value="NZ_CP035495.1"/>
</dbReference>
<dbReference type="SUPFAM" id="SSF89796">
    <property type="entry name" value="CoA-transferase family III (CaiB/BaiF)"/>
    <property type="match status" value="2"/>
</dbReference>
<dbReference type="AlphaFoldDB" id="A0A4P6ETZ9"/>
<dbReference type="PANTHER" id="PTHR48228:SF4">
    <property type="entry name" value="BLR3030 PROTEIN"/>
    <property type="match status" value="1"/>
</dbReference>
<evidence type="ECO:0000313" key="3">
    <source>
        <dbReference type="Proteomes" id="UP000291758"/>
    </source>
</evidence>
<dbReference type="InterPro" id="IPR023606">
    <property type="entry name" value="CoA-Trfase_III_dom_1_sf"/>
</dbReference>
<reference evidence="2 3" key="1">
    <citation type="submission" date="2019-01" db="EMBL/GenBank/DDBJ databases">
        <title>Genome sequencing of strain 2JSPR-7.</title>
        <authorList>
            <person name="Heo J."/>
            <person name="Kim S.-J."/>
            <person name="Kim J.-S."/>
            <person name="Hong S.-B."/>
            <person name="Kwon S.-W."/>
        </authorList>
    </citation>
    <scope>NUCLEOTIDE SEQUENCE [LARGE SCALE GENOMIC DNA]</scope>
    <source>
        <strain evidence="2 3">2JSPR-7</strain>
    </source>
</reference>
<dbReference type="GO" id="GO:0003824">
    <property type="term" value="F:catalytic activity"/>
    <property type="evidence" value="ECO:0007669"/>
    <property type="project" value="InterPro"/>
</dbReference>
<dbReference type="EMBL" id="CP035495">
    <property type="protein sequence ID" value="QAY63887.1"/>
    <property type="molecule type" value="Genomic_DNA"/>
</dbReference>
<gene>
    <name evidence="2" type="ORF">ET495_12315</name>
</gene>
<dbReference type="InterPro" id="IPR050509">
    <property type="entry name" value="CoA-transferase_III"/>
</dbReference>
<dbReference type="Gene3D" id="3.40.50.10540">
    <property type="entry name" value="Crotonobetainyl-coa:carnitine coa-transferase, domain 1"/>
    <property type="match status" value="1"/>
</dbReference>
<dbReference type="InterPro" id="IPR003673">
    <property type="entry name" value="CoA-Trfase_fam_III"/>
</dbReference>
<organism evidence="2 3">
    <name type="scientific">Xylanimonas allomyrinae</name>
    <dbReference type="NCBI Taxonomy" id="2509459"/>
    <lineage>
        <taxon>Bacteria</taxon>
        <taxon>Bacillati</taxon>
        <taxon>Actinomycetota</taxon>
        <taxon>Actinomycetes</taxon>
        <taxon>Micrococcales</taxon>
        <taxon>Promicromonosporaceae</taxon>
        <taxon>Xylanimonas</taxon>
    </lineage>
</organism>
<evidence type="ECO:0008006" key="4">
    <source>
        <dbReference type="Google" id="ProtNLM"/>
    </source>
</evidence>